<organism evidence="4 5">
    <name type="scientific">Nelumbo nucifera</name>
    <name type="common">Sacred lotus</name>
    <dbReference type="NCBI Taxonomy" id="4432"/>
    <lineage>
        <taxon>Eukaryota</taxon>
        <taxon>Viridiplantae</taxon>
        <taxon>Streptophyta</taxon>
        <taxon>Embryophyta</taxon>
        <taxon>Tracheophyta</taxon>
        <taxon>Spermatophyta</taxon>
        <taxon>Magnoliopsida</taxon>
        <taxon>Proteales</taxon>
        <taxon>Nelumbonaceae</taxon>
        <taxon>Nelumbo</taxon>
    </lineage>
</organism>
<proteinExistence type="inferred from homology"/>
<dbReference type="GO" id="GO:0009507">
    <property type="term" value="C:chloroplast"/>
    <property type="evidence" value="ECO:0000318"/>
    <property type="project" value="GO_Central"/>
</dbReference>
<protein>
    <submittedName>
        <fullName evidence="5">Transcription termination factor MTEF18, mitochondrial-like</fullName>
    </submittedName>
</protein>
<dbReference type="FunFam" id="1.25.70.10:FF:000014">
    <property type="entry name" value="Transcription termination factor MTEF18, mitochondrial"/>
    <property type="match status" value="1"/>
</dbReference>
<dbReference type="Pfam" id="PF02536">
    <property type="entry name" value="mTERF"/>
    <property type="match status" value="1"/>
</dbReference>
<dbReference type="SMART" id="SM00733">
    <property type="entry name" value="Mterf"/>
    <property type="match status" value="6"/>
</dbReference>
<dbReference type="GO" id="GO:0006353">
    <property type="term" value="P:DNA-templated transcription termination"/>
    <property type="evidence" value="ECO:0007669"/>
    <property type="project" value="UniProtKB-KW"/>
</dbReference>
<keyword evidence="2" id="KW-0805">Transcription regulation</keyword>
<dbReference type="GeneID" id="104603507"/>
<dbReference type="KEGG" id="nnu:104603507"/>
<keyword evidence="3" id="KW-0809">Transit peptide</keyword>
<dbReference type="AlphaFoldDB" id="A0A1U8AS37"/>
<keyword evidence="2" id="KW-0804">Transcription</keyword>
<keyword evidence="2" id="KW-0806">Transcription termination</keyword>
<sequence length="587" mass="67297">MTHLWKLKIPSLLKCVSLNVLANQGRLWNTPLVYSSIHDVETPIFCISRAAHADSSQIWDQNSTPNTETVARVSRNARAEAQAALLDYLHCTRCLQFTDAEHMSKNSPIFLEKLLKKVENEQEVGRSLTRFFRYHPINEFEPFFESIGLQHSEFSKLLPRDMMFLSDDDLLLENYHILCNYGIPRDKIGRIYKEALEVFRYDDGVLRSKLRAYEELGINRYSLSRFVATSPSLLVGGVRAAFVKVLEELKGLGMESDRILSSLCQKNSYNWSRIHDILCFFSKMSCNKEQLGELVRSNPGLLFEGSGDKTFSLIGLLLKLGSPTDEILSMFLQFPQVQVGTFVKNFRQGLLFLIEIEMEAEEILRIARGHALMLGSCSLKRPNSVLSCLNIGKKRLCRIIQESPQVLKKWMLGSKLDALPNSGEERRSLEQKTEFLLKLGFTKNSEEMKRALKVFRGKGGELQERFECFVTAGLDRNDVVKMIKISPQILNQSRDVIKMKIDFLVNNLGYPISSLVTFPSYIAYTIERVKLRFLMYNWLKDQGIVEQNLALSTIVACSDKIFIKQYVKHHPKGPEVWEKMKKGLSFM</sequence>
<name>A0A1U8AS37_NELNU</name>
<dbReference type="OrthoDB" id="764594at2759"/>
<dbReference type="InterPro" id="IPR003690">
    <property type="entry name" value="MTERF"/>
</dbReference>
<dbReference type="OMA" id="TTDRINM"/>
<dbReference type="InterPro" id="IPR038538">
    <property type="entry name" value="MTERF_sf"/>
</dbReference>
<dbReference type="Proteomes" id="UP000189703">
    <property type="component" value="Unplaced"/>
</dbReference>
<evidence type="ECO:0000256" key="3">
    <source>
        <dbReference type="ARBA" id="ARBA00022946"/>
    </source>
</evidence>
<dbReference type="GO" id="GO:0003676">
    <property type="term" value="F:nucleic acid binding"/>
    <property type="evidence" value="ECO:0007669"/>
    <property type="project" value="InterPro"/>
</dbReference>
<evidence type="ECO:0000256" key="1">
    <source>
        <dbReference type="ARBA" id="ARBA00007692"/>
    </source>
</evidence>
<dbReference type="FunCoup" id="A0A1U8AS37">
    <property type="interactions" value="592"/>
</dbReference>
<dbReference type="GO" id="GO:0009658">
    <property type="term" value="P:chloroplast organization"/>
    <property type="evidence" value="ECO:0000318"/>
    <property type="project" value="GO_Central"/>
</dbReference>
<comment type="similarity">
    <text evidence="1">Belongs to the mTERF family.</text>
</comment>
<evidence type="ECO:0000313" key="4">
    <source>
        <dbReference type="Proteomes" id="UP000189703"/>
    </source>
</evidence>
<dbReference type="InParanoid" id="A0A1U8AS37"/>
<accession>A0A1U8AS37</accession>
<evidence type="ECO:0000256" key="2">
    <source>
        <dbReference type="ARBA" id="ARBA00022472"/>
    </source>
</evidence>
<reference evidence="5" key="1">
    <citation type="submission" date="2025-08" db="UniProtKB">
        <authorList>
            <consortium name="RefSeq"/>
        </authorList>
    </citation>
    <scope>IDENTIFICATION</scope>
</reference>
<dbReference type="PANTHER" id="PTHR13068">
    <property type="entry name" value="CGI-12 PROTEIN-RELATED"/>
    <property type="match status" value="1"/>
</dbReference>
<dbReference type="STRING" id="4432.A0A1U8AS37"/>
<dbReference type="FunFam" id="1.25.70.10:FF:000019">
    <property type="entry name" value="mTERF family protein"/>
    <property type="match status" value="1"/>
</dbReference>
<dbReference type="PANTHER" id="PTHR13068:SF38">
    <property type="entry name" value="TRANSCRIPTION TERMINATION FACTOR FAMILY PROTEIN"/>
    <property type="match status" value="1"/>
</dbReference>
<dbReference type="Gene3D" id="1.25.70.10">
    <property type="entry name" value="Transcription termination factor 3, mitochondrial"/>
    <property type="match status" value="2"/>
</dbReference>
<dbReference type="eggNOG" id="KOG1267">
    <property type="taxonomic scope" value="Eukaryota"/>
</dbReference>
<evidence type="ECO:0000313" key="5">
    <source>
        <dbReference type="RefSeq" id="XP_010265859.1"/>
    </source>
</evidence>
<keyword evidence="4" id="KW-1185">Reference proteome</keyword>
<dbReference type="RefSeq" id="XP_010265859.1">
    <property type="nucleotide sequence ID" value="XM_010267557.1"/>
</dbReference>
<gene>
    <name evidence="5" type="primary">LOC104603507</name>
</gene>